<feature type="domain" description="AB hydrolase-1" evidence="2">
    <location>
        <begin position="66"/>
        <end position="189"/>
    </location>
</feature>
<protein>
    <submittedName>
        <fullName evidence="3">Alpha/beta hydrolase</fullName>
    </submittedName>
</protein>
<evidence type="ECO:0000256" key="1">
    <source>
        <dbReference type="SAM" id="MobiDB-lite"/>
    </source>
</evidence>
<dbReference type="Proteomes" id="UP000305202">
    <property type="component" value="Unassembled WGS sequence"/>
</dbReference>
<accession>A0ABY2SEU1</accession>
<dbReference type="InterPro" id="IPR029058">
    <property type="entry name" value="AB_hydrolase_fold"/>
</dbReference>
<comment type="caution">
    <text evidence="3">The sequence shown here is derived from an EMBL/GenBank/DDBJ whole genome shotgun (WGS) entry which is preliminary data.</text>
</comment>
<evidence type="ECO:0000313" key="4">
    <source>
        <dbReference type="Proteomes" id="UP000305202"/>
    </source>
</evidence>
<proteinExistence type="predicted"/>
<dbReference type="EMBL" id="SZPQ01000046">
    <property type="protein sequence ID" value="TKI03359.1"/>
    <property type="molecule type" value="Genomic_DNA"/>
</dbReference>
<dbReference type="Gene3D" id="3.40.50.1820">
    <property type="entry name" value="alpha/beta hydrolase"/>
    <property type="match status" value="1"/>
</dbReference>
<name>A0ABY2SEU1_9HYPH</name>
<reference evidence="3 4" key="1">
    <citation type="submission" date="2019-04" db="EMBL/GenBank/DDBJ databases">
        <authorList>
            <person name="Li M."/>
            <person name="Gao C."/>
        </authorList>
    </citation>
    <scope>NUCLEOTIDE SEQUENCE [LARGE SCALE GENOMIC DNA]</scope>
    <source>
        <strain evidence="3 4">BGMRC 2031</strain>
    </source>
</reference>
<dbReference type="SUPFAM" id="SSF53474">
    <property type="entry name" value="alpha/beta-Hydrolases"/>
    <property type="match status" value="1"/>
</dbReference>
<gene>
    <name evidence="3" type="ORF">FCN80_21875</name>
</gene>
<dbReference type="InterPro" id="IPR000073">
    <property type="entry name" value="AB_hydrolase_1"/>
</dbReference>
<evidence type="ECO:0000259" key="2">
    <source>
        <dbReference type="Pfam" id="PF00561"/>
    </source>
</evidence>
<dbReference type="Pfam" id="PF00561">
    <property type="entry name" value="Abhydrolase_1"/>
    <property type="match status" value="1"/>
</dbReference>
<dbReference type="PANTHER" id="PTHR46438">
    <property type="entry name" value="ALPHA/BETA-HYDROLASES SUPERFAMILY PROTEIN"/>
    <property type="match status" value="1"/>
</dbReference>
<organism evidence="3 4">
    <name type="scientific">Martelella alba</name>
    <dbReference type="NCBI Taxonomy" id="2590451"/>
    <lineage>
        <taxon>Bacteria</taxon>
        <taxon>Pseudomonadati</taxon>
        <taxon>Pseudomonadota</taxon>
        <taxon>Alphaproteobacteria</taxon>
        <taxon>Hyphomicrobiales</taxon>
        <taxon>Aurantimonadaceae</taxon>
        <taxon>Martelella</taxon>
    </lineage>
</organism>
<sequence>MTETAPMARNRPGVPGRQHFLQGRETSRPGGNIMDKRLRRAGFVEKHFHTGDVILNYVAGPANGSPLVFLHGQSATWEEYTFLMPLLCDRFQVFAVTLRGHGNSSWTPGHYTFNRLGADMTAFLRQVVGQPAIVAGNSSGGVLTAWLAANAPEWVSAIVLEDPPLFRCDAANIRGTWVYDTWLAFTRAAVAGGGGFARLFLEHIVPNVNRSGGVTAARLPPKPLLALTGLLIAWQQVFRPGKAVILPFLPPRSRIMIRGMSQFDGNFARAFIEGTAGENFDHAQTLARITQPVLFLHARHHMRDGRLMGALDDADAARAAALVRGPWTSVRMDCGHAIPLLAPEQEAREITDWVQGMSARTPTRP</sequence>
<keyword evidence="4" id="KW-1185">Reference proteome</keyword>
<dbReference type="GO" id="GO:0016787">
    <property type="term" value="F:hydrolase activity"/>
    <property type="evidence" value="ECO:0007669"/>
    <property type="project" value="UniProtKB-KW"/>
</dbReference>
<evidence type="ECO:0000313" key="3">
    <source>
        <dbReference type="EMBL" id="TKI03359.1"/>
    </source>
</evidence>
<feature type="region of interest" description="Disordered" evidence="1">
    <location>
        <begin position="1"/>
        <end position="32"/>
    </location>
</feature>
<dbReference type="PANTHER" id="PTHR46438:SF2">
    <property type="entry name" value="ALPHA_BETA-HYDROLASES SUPERFAMILY PROTEIN"/>
    <property type="match status" value="1"/>
</dbReference>
<keyword evidence="3" id="KW-0378">Hydrolase</keyword>